<sequence length="91" mass="9788">MKPEAIKNKAWLLQIILDVNPQQALSTSNLAFLQASQRLSTIALGKRLPPTISSAITGGRDAGAVVRNSTLTVKRTDNESGTGYEMSFSIK</sequence>
<organism evidence="1 2">
    <name type="scientific">Stutzerimonas frequens</name>
    <dbReference type="NCBI Taxonomy" id="2968969"/>
    <lineage>
        <taxon>Bacteria</taxon>
        <taxon>Pseudomonadati</taxon>
        <taxon>Pseudomonadota</taxon>
        <taxon>Gammaproteobacteria</taxon>
        <taxon>Pseudomonadales</taxon>
        <taxon>Pseudomonadaceae</taxon>
        <taxon>Stutzerimonas</taxon>
    </lineage>
</organism>
<evidence type="ECO:0000313" key="1">
    <source>
        <dbReference type="EMBL" id="QPT18823.1"/>
    </source>
</evidence>
<dbReference type="GeneID" id="75212750"/>
<evidence type="ECO:0000313" key="2">
    <source>
        <dbReference type="Proteomes" id="UP000595058"/>
    </source>
</evidence>
<accession>A0ABX6XXQ8</accession>
<name>A0ABX6XXQ8_9GAMM</name>
<proteinExistence type="predicted"/>
<gene>
    <name evidence="1" type="ORF">I6G34_05530</name>
</gene>
<reference evidence="1 2" key="1">
    <citation type="submission" date="2020-12" db="EMBL/GenBank/DDBJ databases">
        <title>FDA dAtabase for Regulatory Grade micrObial Sequences (FDA-ARGOS): Supporting development and validation of Infectious Disease Dx tests.</title>
        <authorList>
            <person name="Sproer C."/>
            <person name="Gronow S."/>
            <person name="Severitt S."/>
            <person name="Schroder I."/>
            <person name="Tallon L."/>
            <person name="Sadzewicz L."/>
            <person name="Zhao X."/>
            <person name="Boylan J."/>
            <person name="Ott S."/>
            <person name="Bowen H."/>
            <person name="Vavikolanu K."/>
            <person name="Mehta A."/>
            <person name="Aluvathingal J."/>
            <person name="Nadendla S."/>
            <person name="Lowell S."/>
            <person name="Myers T."/>
            <person name="Yan Y."/>
            <person name="Sichtig H."/>
        </authorList>
    </citation>
    <scope>NUCLEOTIDE SEQUENCE [LARGE SCALE GENOMIC DNA]</scope>
    <source>
        <strain evidence="1 2">FDAARGOS_877</strain>
    </source>
</reference>
<dbReference type="EMBL" id="CP065720">
    <property type="protein sequence ID" value="QPT18823.1"/>
    <property type="molecule type" value="Genomic_DNA"/>
</dbReference>
<dbReference type="RefSeq" id="WP_102839196.1">
    <property type="nucleotide sequence ID" value="NZ_CP065720.1"/>
</dbReference>
<protein>
    <submittedName>
        <fullName evidence="1">Uncharacterized protein</fullName>
    </submittedName>
</protein>
<keyword evidence="2" id="KW-1185">Reference proteome</keyword>
<dbReference type="Proteomes" id="UP000595058">
    <property type="component" value="Chromosome"/>
</dbReference>